<dbReference type="InterPro" id="IPR043502">
    <property type="entry name" value="DNA/RNA_pol_sf"/>
</dbReference>
<dbReference type="InterPro" id="IPR012337">
    <property type="entry name" value="RNaseH-like_sf"/>
</dbReference>
<dbReference type="SUPFAM" id="SSF53098">
    <property type="entry name" value="Ribonuclease H-like"/>
    <property type="match status" value="1"/>
</dbReference>
<gene>
    <name evidence="2" type="ORF">SVIM_LOCUS330318</name>
</gene>
<dbReference type="Pfam" id="PF07727">
    <property type="entry name" value="RVT_2"/>
    <property type="match status" value="1"/>
</dbReference>
<evidence type="ECO:0000259" key="1">
    <source>
        <dbReference type="Pfam" id="PF07727"/>
    </source>
</evidence>
<dbReference type="EMBL" id="CAADRP010001713">
    <property type="protein sequence ID" value="VFU49874.1"/>
    <property type="molecule type" value="Genomic_DNA"/>
</dbReference>
<accession>A0A6N2MP88</accession>
<evidence type="ECO:0000313" key="2">
    <source>
        <dbReference type="EMBL" id="VFU49874.1"/>
    </source>
</evidence>
<name>A0A6N2MP88_SALVM</name>
<dbReference type="InterPro" id="IPR013103">
    <property type="entry name" value="RVT_2"/>
</dbReference>
<dbReference type="CDD" id="cd09272">
    <property type="entry name" value="RNase_HI_RT_Ty1"/>
    <property type="match status" value="1"/>
</dbReference>
<proteinExistence type="predicted"/>
<feature type="domain" description="Reverse transcriptase Ty1/copia-type" evidence="1">
    <location>
        <begin position="407"/>
        <end position="642"/>
    </location>
</feature>
<dbReference type="PANTHER" id="PTHR11439:SF467">
    <property type="entry name" value="INTEGRASE CATALYTIC DOMAIN-CONTAINING PROTEIN"/>
    <property type="match status" value="1"/>
</dbReference>
<dbReference type="PANTHER" id="PTHR11439">
    <property type="entry name" value="GAG-POL-RELATED RETROTRANSPOSON"/>
    <property type="match status" value="1"/>
</dbReference>
<sequence length="896" mass="103515">MRKEFTNGHDLCCPGITRFATHFLSLQCLLKFKKELRQMFICTKWVESSHGKSRVGKEIAAIILQDKDFWPRCAHIVNVSEPLVRVLRLADSEEKPSMGYLYEAMDKAKEAIKTRLKNRMSQYGPYIRVIDARWDKQLHSPLHAAGCFLNPGIFFRPSFSKQREVTRGLLTTIMRLVPDCDTQDNISAQIEEYKRATGLFGIIIAIRQREKLNPVSWWEQFGIDTPKLQNATGCERNWSVFEFIHSKNRNRLEHKRLNDLVFVRYNLKIQQRNMSRTRDALDSISLDNIDLLNEWICEEPGLLDGDDISWESIEPPFATLNLDDEETCVNEENELGGNDQLLECLVDDFPYVPQPDQDPYFYINDVEDYVLVTDGGEPECFDEVMSHEKKSEWLKAMQEEMKSLHENHTFELMNLPKGKRALKNKWVFRLKTDEHCSQPRYKARLVVKGFGQKKDIDFEEIFSPVVKMSSIRVVLGIAASLNLEVEQVDVKTVFLHGDLDEEIYMEQPEGFEAKSKEQLVCKLKRSLYGLEQAPRQWYKKFDSFMEGHGFDRTTSDHCVFMKRFPDGNFIILLLYVGDMLIVGHDAKKIQILMEELSKSFAMKDLGSAKQILGMKITRDRKKEKLWLSQERYVQKVLERFNRATQLVSTQHFKLSSNQCPSSDEERDEMKKAPYASAVGSLMYAMVCTRPDIGHAVGVVSRFLSNPGKEHWSVVKWILRYLKGTFSFSLCFGNNKPVLEGYTDAGMAGDVDSRKSTSGYLMKFVGGAVSWQSRLQKCVALSTTEAEYIALTKGGKELLWMKKFLHELGHEENLCSCDSQSAIHLSKHPSFHSRSKHIEVRYQWIEDVMEMKSFVVEKIHTDNNASNMMTKSLPREKFEFCRKEVGLVEPPKLNFTS</sequence>
<dbReference type="SUPFAM" id="SSF56672">
    <property type="entry name" value="DNA/RNA polymerases"/>
    <property type="match status" value="1"/>
</dbReference>
<protein>
    <recommendedName>
        <fullName evidence="1">Reverse transcriptase Ty1/copia-type domain-containing protein</fullName>
    </recommendedName>
</protein>
<reference evidence="2" key="1">
    <citation type="submission" date="2019-03" db="EMBL/GenBank/DDBJ databases">
        <authorList>
            <person name="Mank J."/>
            <person name="Almeida P."/>
        </authorList>
    </citation>
    <scope>NUCLEOTIDE SEQUENCE</scope>
    <source>
        <strain evidence="2">78183</strain>
    </source>
</reference>
<dbReference type="AlphaFoldDB" id="A0A6N2MP88"/>
<organism evidence="2">
    <name type="scientific">Salix viminalis</name>
    <name type="common">Common osier</name>
    <name type="synonym">Basket willow</name>
    <dbReference type="NCBI Taxonomy" id="40686"/>
    <lineage>
        <taxon>Eukaryota</taxon>
        <taxon>Viridiplantae</taxon>
        <taxon>Streptophyta</taxon>
        <taxon>Embryophyta</taxon>
        <taxon>Tracheophyta</taxon>
        <taxon>Spermatophyta</taxon>
        <taxon>Magnoliopsida</taxon>
        <taxon>eudicotyledons</taxon>
        <taxon>Gunneridae</taxon>
        <taxon>Pentapetalae</taxon>
        <taxon>rosids</taxon>
        <taxon>fabids</taxon>
        <taxon>Malpighiales</taxon>
        <taxon>Salicaceae</taxon>
        <taxon>Saliceae</taxon>
        <taxon>Salix</taxon>
    </lineage>
</organism>